<evidence type="ECO:0000256" key="3">
    <source>
        <dbReference type="ARBA" id="ARBA00022989"/>
    </source>
</evidence>
<accession>A0ABN3NGC0</accession>
<evidence type="ECO:0000256" key="4">
    <source>
        <dbReference type="ARBA" id="ARBA00023136"/>
    </source>
</evidence>
<evidence type="ECO:0000256" key="5">
    <source>
        <dbReference type="SAM" id="Phobius"/>
    </source>
</evidence>
<keyword evidence="4 5" id="KW-0472">Membrane</keyword>
<feature type="transmembrane region" description="Helical" evidence="5">
    <location>
        <begin position="375"/>
        <end position="394"/>
    </location>
</feature>
<comment type="subcellular location">
    <subcellularLocation>
        <location evidence="1">Cell membrane</location>
        <topology evidence="1">Multi-pass membrane protein</topology>
    </subcellularLocation>
</comment>
<keyword evidence="2 5" id="KW-0812">Transmembrane</keyword>
<dbReference type="PANTHER" id="PTHR11360:SF317">
    <property type="entry name" value="MAJOR FACILITATOR SUPERFAMILY (MFS) PROFILE DOMAIN-CONTAINING PROTEIN-RELATED"/>
    <property type="match status" value="1"/>
</dbReference>
<dbReference type="InterPro" id="IPR050327">
    <property type="entry name" value="Proton-linked_MCT"/>
</dbReference>
<dbReference type="CDD" id="cd17353">
    <property type="entry name" value="MFS_OFA_like"/>
    <property type="match status" value="1"/>
</dbReference>
<dbReference type="EMBL" id="BAAATM010000003">
    <property type="protein sequence ID" value="GAA2521302.1"/>
    <property type="molecule type" value="Genomic_DNA"/>
</dbReference>
<name>A0ABN3NGC0_9ACTN</name>
<dbReference type="InterPro" id="IPR020846">
    <property type="entry name" value="MFS_dom"/>
</dbReference>
<dbReference type="SUPFAM" id="SSF103473">
    <property type="entry name" value="MFS general substrate transporter"/>
    <property type="match status" value="1"/>
</dbReference>
<feature type="transmembrane region" description="Helical" evidence="5">
    <location>
        <begin position="155"/>
        <end position="174"/>
    </location>
</feature>
<evidence type="ECO:0000256" key="2">
    <source>
        <dbReference type="ARBA" id="ARBA00022692"/>
    </source>
</evidence>
<protein>
    <submittedName>
        <fullName evidence="7">OFA family MFS transporter</fullName>
    </submittedName>
</protein>
<evidence type="ECO:0000256" key="1">
    <source>
        <dbReference type="ARBA" id="ARBA00004651"/>
    </source>
</evidence>
<dbReference type="PANTHER" id="PTHR11360">
    <property type="entry name" value="MONOCARBOXYLATE TRANSPORTER"/>
    <property type="match status" value="1"/>
</dbReference>
<dbReference type="InterPro" id="IPR036259">
    <property type="entry name" value="MFS_trans_sf"/>
</dbReference>
<gene>
    <name evidence="7" type="ORF">GCM10010423_12460</name>
</gene>
<feature type="transmembrane region" description="Helical" evidence="5">
    <location>
        <begin position="249"/>
        <end position="272"/>
    </location>
</feature>
<evidence type="ECO:0000313" key="7">
    <source>
        <dbReference type="EMBL" id="GAA2521302.1"/>
    </source>
</evidence>
<feature type="transmembrane region" description="Helical" evidence="5">
    <location>
        <begin position="180"/>
        <end position="203"/>
    </location>
</feature>
<organism evidence="7 8">
    <name type="scientific">Streptomyces levis</name>
    <dbReference type="NCBI Taxonomy" id="285566"/>
    <lineage>
        <taxon>Bacteria</taxon>
        <taxon>Bacillati</taxon>
        <taxon>Actinomycetota</taxon>
        <taxon>Actinomycetes</taxon>
        <taxon>Kitasatosporales</taxon>
        <taxon>Streptomycetaceae</taxon>
        <taxon>Streptomyces</taxon>
    </lineage>
</organism>
<feature type="transmembrane region" description="Helical" evidence="5">
    <location>
        <begin position="215"/>
        <end position="237"/>
    </location>
</feature>
<dbReference type="InterPro" id="IPR011701">
    <property type="entry name" value="MFS"/>
</dbReference>
<proteinExistence type="predicted"/>
<dbReference type="Gene3D" id="1.20.1250.20">
    <property type="entry name" value="MFS general substrate transporter like domains"/>
    <property type="match status" value="2"/>
</dbReference>
<dbReference type="PROSITE" id="PS50850">
    <property type="entry name" value="MFS"/>
    <property type="match status" value="1"/>
</dbReference>
<comment type="caution">
    <text evidence="7">The sequence shown here is derived from an EMBL/GenBank/DDBJ whole genome shotgun (WGS) entry which is preliminary data.</text>
</comment>
<reference evidence="7 8" key="1">
    <citation type="journal article" date="2019" name="Int. J. Syst. Evol. Microbiol.">
        <title>The Global Catalogue of Microorganisms (GCM) 10K type strain sequencing project: providing services to taxonomists for standard genome sequencing and annotation.</title>
        <authorList>
            <consortium name="The Broad Institute Genomics Platform"/>
            <consortium name="The Broad Institute Genome Sequencing Center for Infectious Disease"/>
            <person name="Wu L."/>
            <person name="Ma J."/>
        </authorList>
    </citation>
    <scope>NUCLEOTIDE SEQUENCE [LARGE SCALE GENOMIC DNA]</scope>
    <source>
        <strain evidence="7 8">JCM 6924</strain>
    </source>
</reference>
<feature type="transmembrane region" description="Helical" evidence="5">
    <location>
        <begin position="435"/>
        <end position="457"/>
    </location>
</feature>
<sequence>MAPAPRTATFITRELRSVEGTEELPRLCRRNIVYSMEVGAARVRAATVRRMLDTAHRIRSTHRLLNRPTDPYRPGFMSPPVAPVGWSRWLVPPAALSVHLSIGQAYAWSVFKPPLESALGLSGTQSALPFQLGIVMLGLSAAFGGTLVERNGPRWAMTVALVCFSSGFLLSALGASLEQYWLIVLGYGFVGGIGLGIGYISPVSTLIKWFPDRPGMATGIAIMGFGGGALIASPWSAQMLESFGSDSSGIALAFLVHGLSYAVFMLLGVLLVRVPRERQQTASGPGLSTGPQVSANQAIRTPQFWFLWIVLCMNVTAGIGILEKAAPMITDFFADTSTPVSVTAAAGFVALLSAANMAGRIGWSSTSDLIGRKNIYRVYLGVGALMYTLLALFGDSSKPLFVLCALVILSFYGGGFATIPAYLKDLFGTYQVGAIHGRLLTAWSTAGVLGPLIVNWIADRQEAAGRHGASLYGLSFVIMIGLLVVGFVANELVRPVADRHHVPAPREAAHAERQQSESA</sequence>
<dbReference type="Proteomes" id="UP001501095">
    <property type="component" value="Unassembled WGS sequence"/>
</dbReference>
<feature type="domain" description="Major facilitator superfamily (MFS) profile" evidence="6">
    <location>
        <begin position="90"/>
        <end position="498"/>
    </location>
</feature>
<keyword evidence="8" id="KW-1185">Reference proteome</keyword>
<evidence type="ECO:0000313" key="8">
    <source>
        <dbReference type="Proteomes" id="UP001501095"/>
    </source>
</evidence>
<dbReference type="Pfam" id="PF07690">
    <property type="entry name" value="MFS_1"/>
    <property type="match status" value="1"/>
</dbReference>
<feature type="transmembrane region" description="Helical" evidence="5">
    <location>
        <begin position="128"/>
        <end position="148"/>
    </location>
</feature>
<feature type="transmembrane region" description="Helical" evidence="5">
    <location>
        <begin position="304"/>
        <end position="322"/>
    </location>
</feature>
<feature type="transmembrane region" description="Helical" evidence="5">
    <location>
        <begin position="342"/>
        <end position="363"/>
    </location>
</feature>
<keyword evidence="3 5" id="KW-1133">Transmembrane helix</keyword>
<evidence type="ECO:0000259" key="6">
    <source>
        <dbReference type="PROSITE" id="PS50850"/>
    </source>
</evidence>
<feature type="transmembrane region" description="Helical" evidence="5">
    <location>
        <begin position="89"/>
        <end position="108"/>
    </location>
</feature>
<feature type="transmembrane region" description="Helical" evidence="5">
    <location>
        <begin position="469"/>
        <end position="489"/>
    </location>
</feature>
<feature type="transmembrane region" description="Helical" evidence="5">
    <location>
        <begin position="400"/>
        <end position="423"/>
    </location>
</feature>